<protein>
    <submittedName>
        <fullName evidence="1">Uncharacterized protein</fullName>
    </submittedName>
</protein>
<evidence type="ECO:0000313" key="2">
    <source>
        <dbReference type="Proteomes" id="UP000774326"/>
    </source>
</evidence>
<dbReference type="EMBL" id="JAEUBG010000809">
    <property type="protein sequence ID" value="KAH3687479.1"/>
    <property type="molecule type" value="Genomic_DNA"/>
</dbReference>
<evidence type="ECO:0000313" key="1">
    <source>
        <dbReference type="EMBL" id="KAH3687479.1"/>
    </source>
</evidence>
<accession>A0A9P8QDE9</accession>
<organism evidence="1 2">
    <name type="scientific">Wickerhamomyces pijperi</name>
    <name type="common">Yeast</name>
    <name type="synonym">Pichia pijperi</name>
    <dbReference type="NCBI Taxonomy" id="599730"/>
    <lineage>
        <taxon>Eukaryota</taxon>
        <taxon>Fungi</taxon>
        <taxon>Dikarya</taxon>
        <taxon>Ascomycota</taxon>
        <taxon>Saccharomycotina</taxon>
        <taxon>Saccharomycetes</taxon>
        <taxon>Phaffomycetales</taxon>
        <taxon>Wickerhamomycetaceae</taxon>
        <taxon>Wickerhamomyces</taxon>
    </lineage>
</organism>
<dbReference type="Proteomes" id="UP000774326">
    <property type="component" value="Unassembled WGS sequence"/>
</dbReference>
<proteinExistence type="predicted"/>
<keyword evidence="2" id="KW-1185">Reference proteome</keyword>
<reference evidence="1" key="2">
    <citation type="submission" date="2021-01" db="EMBL/GenBank/DDBJ databases">
        <authorList>
            <person name="Schikora-Tamarit M.A."/>
        </authorList>
    </citation>
    <scope>NUCLEOTIDE SEQUENCE</scope>
    <source>
        <strain evidence="1">CBS2887</strain>
    </source>
</reference>
<gene>
    <name evidence="1" type="ORF">WICPIJ_001537</name>
</gene>
<comment type="caution">
    <text evidence="1">The sequence shown here is derived from an EMBL/GenBank/DDBJ whole genome shotgun (WGS) entry which is preliminary data.</text>
</comment>
<sequence length="78" mass="8454">MNMISTVNKMAGLVLSEDSPACDAFSYRTVIGKLMFACSTTRIDIAHAVGLLARRLEAPRELCLNAANAYENGFLCVL</sequence>
<name>A0A9P8QDE9_WICPI</name>
<reference evidence="1" key="1">
    <citation type="journal article" date="2021" name="Open Biol.">
        <title>Shared evolutionary footprints suggest mitochondrial oxidative damage underlies multiple complex I losses in fungi.</title>
        <authorList>
            <person name="Schikora-Tamarit M.A."/>
            <person name="Marcet-Houben M."/>
            <person name="Nosek J."/>
            <person name="Gabaldon T."/>
        </authorList>
    </citation>
    <scope>NUCLEOTIDE SEQUENCE</scope>
    <source>
        <strain evidence="1">CBS2887</strain>
    </source>
</reference>
<dbReference type="AlphaFoldDB" id="A0A9P8QDE9"/>